<evidence type="ECO:0000256" key="4">
    <source>
        <dbReference type="ARBA" id="ARBA00022729"/>
    </source>
</evidence>
<dbReference type="Pfam" id="PF01297">
    <property type="entry name" value="ZnuA"/>
    <property type="match status" value="1"/>
</dbReference>
<dbReference type="SUPFAM" id="SSF53807">
    <property type="entry name" value="Helical backbone' metal receptor"/>
    <property type="match status" value="1"/>
</dbReference>
<dbReference type="KEGG" id="jar:G7057_05125"/>
<comment type="subcellular location">
    <subcellularLocation>
        <location evidence="1">Cell envelope</location>
    </subcellularLocation>
</comment>
<name>A0A6G7K9J8_9LACT</name>
<evidence type="ECO:0000256" key="3">
    <source>
        <dbReference type="ARBA" id="ARBA00022723"/>
    </source>
</evidence>
<dbReference type="PRINTS" id="PR00690">
    <property type="entry name" value="ADHESNFAMILY"/>
</dbReference>
<accession>A0A6G7K9J8</accession>
<dbReference type="InterPro" id="IPR006128">
    <property type="entry name" value="Lipoprotein_PsaA-like"/>
</dbReference>
<dbReference type="PANTHER" id="PTHR42953:SF1">
    <property type="entry name" value="METAL-BINDING PROTEIN HI_0362-RELATED"/>
    <property type="match status" value="1"/>
</dbReference>
<dbReference type="InterPro" id="IPR006127">
    <property type="entry name" value="ZnuA-like"/>
</dbReference>
<dbReference type="Proteomes" id="UP000501451">
    <property type="component" value="Chromosome"/>
</dbReference>
<gene>
    <name evidence="6" type="ORF">G7057_05125</name>
</gene>
<dbReference type="EMBL" id="CP049740">
    <property type="protein sequence ID" value="QII81917.1"/>
    <property type="molecule type" value="Genomic_DNA"/>
</dbReference>
<dbReference type="GO" id="GO:0030313">
    <property type="term" value="C:cell envelope"/>
    <property type="evidence" value="ECO:0007669"/>
    <property type="project" value="UniProtKB-SubCell"/>
</dbReference>
<keyword evidence="7" id="KW-1185">Reference proteome</keyword>
<dbReference type="InterPro" id="IPR006129">
    <property type="entry name" value="AdhesinB"/>
</dbReference>
<dbReference type="PRINTS" id="PR00691">
    <property type="entry name" value="ADHESINB"/>
</dbReference>
<evidence type="ECO:0000256" key="2">
    <source>
        <dbReference type="ARBA" id="ARBA00022448"/>
    </source>
</evidence>
<dbReference type="Gene3D" id="3.40.50.1980">
    <property type="entry name" value="Nitrogenase molybdenum iron protein domain"/>
    <property type="match status" value="2"/>
</dbReference>
<keyword evidence="2 5" id="KW-0813">Transport</keyword>
<dbReference type="PROSITE" id="PS51257">
    <property type="entry name" value="PROKAR_LIPOPROTEIN"/>
    <property type="match status" value="1"/>
</dbReference>
<organism evidence="6 7">
    <name type="scientific">Jeotgalibaca arthritidis</name>
    <dbReference type="NCBI Taxonomy" id="1868794"/>
    <lineage>
        <taxon>Bacteria</taxon>
        <taxon>Bacillati</taxon>
        <taxon>Bacillota</taxon>
        <taxon>Bacilli</taxon>
        <taxon>Lactobacillales</taxon>
        <taxon>Carnobacteriaceae</taxon>
        <taxon>Jeotgalibaca</taxon>
    </lineage>
</organism>
<sequence>MKKITIFLLGISLFLAGCQQNEATSQEESGKLKVVATTTMLTDLINQIGGDAIEVEGLMGPGIDPHGYQASSSDVNKLMSADVVAFNGLHLEGKLGEVFENLEKQGKTLFVLEDAIADEHLLLSEDGAVDPHIWFSIENWQLAADYITNQLSEADPDNEAFYRSNHESYKEELINLEAYVTERISELTVDQRYLVTAHDAFRYFGESFDFEVVGLQGINTQTEAGTADVSALAQFITEKEIKALFIESSVSTRTIEALQEAVRTRGWEVEIGGELFSDALGDSSQDAETYVKMFRRNIDTIVDGLK</sequence>
<dbReference type="GO" id="GO:0030001">
    <property type="term" value="P:metal ion transport"/>
    <property type="evidence" value="ECO:0007669"/>
    <property type="project" value="InterPro"/>
</dbReference>
<reference evidence="6 7" key="1">
    <citation type="journal article" date="2017" name="Int. J. Syst. Evol. Microbiol.">
        <title>Jeotgalibaca porci sp. nov. and Jeotgalibaca arthritidis sp. nov., isolated from pigs, and emended description of the genus Jeotgalibaca.</title>
        <authorList>
            <person name="Zamora L."/>
            <person name="Perez-Sancho M."/>
            <person name="Dominguez L."/>
            <person name="Fernandez-Garayzabal J.F."/>
            <person name="Vela A.I."/>
        </authorList>
    </citation>
    <scope>NUCLEOTIDE SEQUENCE [LARGE SCALE GENOMIC DNA]</scope>
    <source>
        <strain evidence="6 7">CECT 9157</strain>
    </source>
</reference>
<dbReference type="InterPro" id="IPR050492">
    <property type="entry name" value="Bact_metal-bind_prot9"/>
</dbReference>
<evidence type="ECO:0000256" key="5">
    <source>
        <dbReference type="RuleBase" id="RU003512"/>
    </source>
</evidence>
<keyword evidence="3" id="KW-0479">Metal-binding</keyword>
<evidence type="ECO:0000256" key="1">
    <source>
        <dbReference type="ARBA" id="ARBA00004196"/>
    </source>
</evidence>
<evidence type="ECO:0000313" key="6">
    <source>
        <dbReference type="EMBL" id="QII81917.1"/>
    </source>
</evidence>
<dbReference type="AlphaFoldDB" id="A0A6G7K9J8"/>
<proteinExistence type="inferred from homology"/>
<keyword evidence="4" id="KW-0732">Signal</keyword>
<evidence type="ECO:0000313" key="7">
    <source>
        <dbReference type="Proteomes" id="UP000501451"/>
    </source>
</evidence>
<dbReference type="PANTHER" id="PTHR42953">
    <property type="entry name" value="HIGH-AFFINITY ZINC UPTAKE SYSTEM PROTEIN ZNUA-RELATED"/>
    <property type="match status" value="1"/>
</dbReference>
<dbReference type="RefSeq" id="WP_166161835.1">
    <property type="nucleotide sequence ID" value="NZ_CP049740.1"/>
</dbReference>
<comment type="similarity">
    <text evidence="5">Belongs to the bacterial solute-binding protein 9 family.</text>
</comment>
<dbReference type="GO" id="GO:0007155">
    <property type="term" value="P:cell adhesion"/>
    <property type="evidence" value="ECO:0007669"/>
    <property type="project" value="InterPro"/>
</dbReference>
<dbReference type="GO" id="GO:0046872">
    <property type="term" value="F:metal ion binding"/>
    <property type="evidence" value="ECO:0007669"/>
    <property type="project" value="UniProtKB-KW"/>
</dbReference>
<protein>
    <submittedName>
        <fullName evidence="6">Zinc ABC transporter solute-binding protein</fullName>
    </submittedName>
</protein>